<gene>
    <name evidence="1" type="ORF">Dsin_003979</name>
</gene>
<proteinExistence type="predicted"/>
<keyword evidence="2" id="KW-1185">Reference proteome</keyword>
<dbReference type="Gene3D" id="3.40.50.720">
    <property type="entry name" value="NAD(P)-binding Rossmann-like Domain"/>
    <property type="match status" value="1"/>
</dbReference>
<evidence type="ECO:0000313" key="2">
    <source>
        <dbReference type="Proteomes" id="UP001281410"/>
    </source>
</evidence>
<name>A0AAE0BA07_9ROSI</name>
<dbReference type="AlphaFoldDB" id="A0AAE0BA07"/>
<dbReference type="EMBL" id="JANJYJ010000001">
    <property type="protein sequence ID" value="KAK3232098.1"/>
    <property type="molecule type" value="Genomic_DNA"/>
</dbReference>
<reference evidence="1" key="1">
    <citation type="journal article" date="2023" name="Plant J.">
        <title>Genome sequences and population genomics provide insights into the demographic history, inbreeding, and mutation load of two 'living fossil' tree species of Dipteronia.</title>
        <authorList>
            <person name="Feng Y."/>
            <person name="Comes H.P."/>
            <person name="Chen J."/>
            <person name="Zhu S."/>
            <person name="Lu R."/>
            <person name="Zhang X."/>
            <person name="Li P."/>
            <person name="Qiu J."/>
            <person name="Olsen K.M."/>
            <person name="Qiu Y."/>
        </authorList>
    </citation>
    <scope>NUCLEOTIDE SEQUENCE</scope>
    <source>
        <strain evidence="1">NBL</strain>
    </source>
</reference>
<dbReference type="Proteomes" id="UP001281410">
    <property type="component" value="Unassembled WGS sequence"/>
</dbReference>
<evidence type="ECO:0000313" key="1">
    <source>
        <dbReference type="EMBL" id="KAK3232098.1"/>
    </source>
</evidence>
<organism evidence="1 2">
    <name type="scientific">Dipteronia sinensis</name>
    <dbReference type="NCBI Taxonomy" id="43782"/>
    <lineage>
        <taxon>Eukaryota</taxon>
        <taxon>Viridiplantae</taxon>
        <taxon>Streptophyta</taxon>
        <taxon>Embryophyta</taxon>
        <taxon>Tracheophyta</taxon>
        <taxon>Spermatophyta</taxon>
        <taxon>Magnoliopsida</taxon>
        <taxon>eudicotyledons</taxon>
        <taxon>Gunneridae</taxon>
        <taxon>Pentapetalae</taxon>
        <taxon>rosids</taxon>
        <taxon>malvids</taxon>
        <taxon>Sapindales</taxon>
        <taxon>Sapindaceae</taxon>
        <taxon>Hippocastanoideae</taxon>
        <taxon>Acereae</taxon>
        <taxon>Dipteronia</taxon>
    </lineage>
</organism>
<protein>
    <submittedName>
        <fullName evidence="1">Uncharacterized protein</fullName>
    </submittedName>
</protein>
<sequence>MADGSSSFFSPKATLYEELSDNPVELIEPAVKEAESEVMEFGKSTGLDVVRVCPTLVLGSMLQTAANSSSMFLVRQLKATLMEGKNRR</sequence>
<comment type="caution">
    <text evidence="1">The sequence shown here is derived from an EMBL/GenBank/DDBJ whole genome shotgun (WGS) entry which is preliminary data.</text>
</comment>
<accession>A0AAE0BA07</accession>